<evidence type="ECO:0000313" key="2">
    <source>
        <dbReference type="Proteomes" id="UP000054359"/>
    </source>
</evidence>
<reference evidence="1 2" key="1">
    <citation type="submission" date="2013-11" db="EMBL/GenBank/DDBJ databases">
        <title>Genome sequencing of Stegodyphus mimosarum.</title>
        <authorList>
            <person name="Bechsgaard J."/>
        </authorList>
    </citation>
    <scope>NUCLEOTIDE SEQUENCE [LARGE SCALE GENOMIC DNA]</scope>
</reference>
<feature type="non-terminal residue" evidence="1">
    <location>
        <position position="42"/>
    </location>
</feature>
<protein>
    <submittedName>
        <fullName evidence="1">Uncharacterized protein</fullName>
    </submittedName>
</protein>
<dbReference type="EMBL" id="KK114425">
    <property type="protein sequence ID" value="KFM62394.1"/>
    <property type="molecule type" value="Genomic_DNA"/>
</dbReference>
<proteinExistence type="predicted"/>
<evidence type="ECO:0000313" key="1">
    <source>
        <dbReference type="EMBL" id="KFM62394.1"/>
    </source>
</evidence>
<keyword evidence="2" id="KW-1185">Reference proteome</keyword>
<dbReference type="AlphaFoldDB" id="A0A087TBA5"/>
<gene>
    <name evidence="1" type="ORF">X975_26039</name>
</gene>
<name>A0A087TBA5_STEMI</name>
<accession>A0A087TBA5</accession>
<organism evidence="1 2">
    <name type="scientific">Stegodyphus mimosarum</name>
    <name type="common">African social velvet spider</name>
    <dbReference type="NCBI Taxonomy" id="407821"/>
    <lineage>
        <taxon>Eukaryota</taxon>
        <taxon>Metazoa</taxon>
        <taxon>Ecdysozoa</taxon>
        <taxon>Arthropoda</taxon>
        <taxon>Chelicerata</taxon>
        <taxon>Arachnida</taxon>
        <taxon>Araneae</taxon>
        <taxon>Araneomorphae</taxon>
        <taxon>Entelegynae</taxon>
        <taxon>Eresoidea</taxon>
        <taxon>Eresidae</taxon>
        <taxon>Stegodyphus</taxon>
    </lineage>
</organism>
<dbReference type="Proteomes" id="UP000054359">
    <property type="component" value="Unassembled WGS sequence"/>
</dbReference>
<sequence>MPALLIRTSNLSSVFRISSAHFLTDLKEHRFKCFTITLGFFV</sequence>